<evidence type="ECO:0000256" key="7">
    <source>
        <dbReference type="ARBA" id="ARBA00023136"/>
    </source>
</evidence>
<keyword evidence="3 9" id="KW-1003">Cell membrane</keyword>
<dbReference type="InterPro" id="IPR045378">
    <property type="entry name" value="LNT_N"/>
</dbReference>
<evidence type="ECO:0000259" key="10">
    <source>
        <dbReference type="PROSITE" id="PS50263"/>
    </source>
</evidence>
<evidence type="ECO:0000256" key="9">
    <source>
        <dbReference type="HAMAP-Rule" id="MF_01148"/>
    </source>
</evidence>
<evidence type="ECO:0000256" key="1">
    <source>
        <dbReference type="ARBA" id="ARBA00004651"/>
    </source>
</evidence>
<feature type="domain" description="CN hydrolase" evidence="10">
    <location>
        <begin position="248"/>
        <end position="491"/>
    </location>
</feature>
<dbReference type="InterPro" id="IPR003010">
    <property type="entry name" value="C-N_Hydrolase"/>
</dbReference>
<name>A0A7W6RW81_9PROT</name>
<sequence>MTVAARAAAAPGRIAAAVAGLRGARRHGVALGLGMLAAFALPPVHAVPLLLVALVGLVWLLDGVVRRHRGSFAVGWWFGLGHFAVGIHWIANALLVDAAAFGWMIPFAVLGLGGVLALFTGAATWLAGLIWRPGRPGRVLALAVAWLLAEWLRMWVATGFPWNMAATVWMPWPAMLQSASVVGALGLGGLTVYALTAPAVLADPGGGRVKTAVLVLAALALAVPAGWGAWRLATVDVGVVEGVRLRLVQPNLSQAEKINPDLRHVNLMDHVALTREAAGFDGLTAVIWPETASAFPLNADLGRRVLVADAAPTGGVLITGAPRITAPGETPFQVWNSLYAIRPDGSLAGLYDKAHLVPFGEYVPFGDILPIQKITPGRVDFSFGEGPRTLRLPALPPVSPLICYEVIFPGAVVDAADRPAWMVNLTNDGWYGLSPGPFQHFATARLRAVEEGLPLVRVANTGISGIVDPLGRVTGRLDLGTRGVLDGALPVALPPTIFAQTGNTGAVGAGLAVFLLLAVQHWRGRRETRAASFSRDRPQ</sequence>
<gene>
    <name evidence="9" type="primary">lnt</name>
    <name evidence="11" type="ORF">GGD88_000066</name>
</gene>
<reference evidence="11 12" key="1">
    <citation type="submission" date="2020-08" db="EMBL/GenBank/DDBJ databases">
        <title>Genome sequencing of Purple Non-Sulfur Bacteria from various extreme environments.</title>
        <authorList>
            <person name="Mayer M."/>
        </authorList>
    </citation>
    <scope>NUCLEOTIDE SEQUENCE [LARGE SCALE GENOMIC DNA]</scope>
    <source>
        <strain evidence="11 12">JA135</strain>
    </source>
</reference>
<evidence type="ECO:0000256" key="8">
    <source>
        <dbReference type="ARBA" id="ARBA00023315"/>
    </source>
</evidence>
<dbReference type="PANTHER" id="PTHR38686:SF1">
    <property type="entry name" value="APOLIPOPROTEIN N-ACYLTRANSFERASE"/>
    <property type="match status" value="1"/>
</dbReference>
<organism evidence="11 12">
    <name type="scientific">Roseospira goensis</name>
    <dbReference type="NCBI Taxonomy" id="391922"/>
    <lineage>
        <taxon>Bacteria</taxon>
        <taxon>Pseudomonadati</taxon>
        <taxon>Pseudomonadota</taxon>
        <taxon>Alphaproteobacteria</taxon>
        <taxon>Rhodospirillales</taxon>
        <taxon>Rhodospirillaceae</taxon>
        <taxon>Roseospira</taxon>
    </lineage>
</organism>
<keyword evidence="7 9" id="KW-0472">Membrane</keyword>
<dbReference type="GO" id="GO:0005886">
    <property type="term" value="C:plasma membrane"/>
    <property type="evidence" value="ECO:0007669"/>
    <property type="project" value="UniProtKB-SubCell"/>
</dbReference>
<dbReference type="InterPro" id="IPR036526">
    <property type="entry name" value="C-N_Hydrolase_sf"/>
</dbReference>
<dbReference type="RefSeq" id="WP_343056163.1">
    <property type="nucleotide sequence ID" value="NZ_JACIGI010000001.1"/>
</dbReference>
<feature type="transmembrane region" description="Helical" evidence="9">
    <location>
        <begin position="497"/>
        <end position="519"/>
    </location>
</feature>
<dbReference type="SUPFAM" id="SSF56317">
    <property type="entry name" value="Carbon-nitrogen hydrolase"/>
    <property type="match status" value="1"/>
</dbReference>
<evidence type="ECO:0000256" key="4">
    <source>
        <dbReference type="ARBA" id="ARBA00022679"/>
    </source>
</evidence>
<dbReference type="Gene3D" id="3.60.110.10">
    <property type="entry name" value="Carbon-nitrogen hydrolase"/>
    <property type="match status" value="1"/>
</dbReference>
<dbReference type="PANTHER" id="PTHR38686">
    <property type="entry name" value="APOLIPOPROTEIN N-ACYLTRANSFERASE"/>
    <property type="match status" value="1"/>
</dbReference>
<feature type="transmembrane region" description="Helical" evidence="9">
    <location>
        <begin position="35"/>
        <end position="61"/>
    </location>
</feature>
<dbReference type="InterPro" id="IPR004563">
    <property type="entry name" value="Apolipo_AcylTrfase"/>
</dbReference>
<feature type="transmembrane region" description="Helical" evidence="9">
    <location>
        <begin position="73"/>
        <end position="91"/>
    </location>
</feature>
<dbReference type="EC" id="2.3.1.269" evidence="9"/>
<keyword evidence="12" id="KW-1185">Reference proteome</keyword>
<dbReference type="UniPathway" id="UPA00666"/>
<keyword evidence="5 9" id="KW-0812">Transmembrane</keyword>
<dbReference type="Pfam" id="PF00795">
    <property type="entry name" value="CN_hydrolase"/>
    <property type="match status" value="1"/>
</dbReference>
<feature type="transmembrane region" description="Helical" evidence="9">
    <location>
        <begin position="176"/>
        <end position="201"/>
    </location>
</feature>
<comment type="subcellular location">
    <subcellularLocation>
        <location evidence="1 9">Cell membrane</location>
        <topology evidence="1 9">Multi-pass membrane protein</topology>
    </subcellularLocation>
</comment>
<dbReference type="GO" id="GO:0042158">
    <property type="term" value="P:lipoprotein biosynthetic process"/>
    <property type="evidence" value="ECO:0007669"/>
    <property type="project" value="UniProtKB-UniRule"/>
</dbReference>
<comment type="pathway">
    <text evidence="9">Protein modification; lipoprotein biosynthesis (N-acyl transfer).</text>
</comment>
<dbReference type="Pfam" id="PF20154">
    <property type="entry name" value="LNT_N"/>
    <property type="match status" value="1"/>
</dbReference>
<keyword evidence="11" id="KW-0449">Lipoprotein</keyword>
<evidence type="ECO:0000256" key="3">
    <source>
        <dbReference type="ARBA" id="ARBA00022475"/>
    </source>
</evidence>
<comment type="caution">
    <text evidence="11">The sequence shown here is derived from an EMBL/GenBank/DDBJ whole genome shotgun (WGS) entry which is preliminary data.</text>
</comment>
<dbReference type="Proteomes" id="UP000555728">
    <property type="component" value="Unassembled WGS sequence"/>
</dbReference>
<proteinExistence type="inferred from homology"/>
<protein>
    <recommendedName>
        <fullName evidence="9">Apolipoprotein N-acyltransferase</fullName>
        <shortName evidence="9">ALP N-acyltransferase</shortName>
        <ecNumber evidence="9">2.3.1.269</ecNumber>
    </recommendedName>
</protein>
<comment type="function">
    <text evidence="9">Catalyzes the phospholipid dependent N-acylation of the N-terminal cysteine of apolipoprotein, the last step in lipoprotein maturation.</text>
</comment>
<evidence type="ECO:0000313" key="11">
    <source>
        <dbReference type="EMBL" id="MBB4284360.1"/>
    </source>
</evidence>
<dbReference type="PROSITE" id="PS50263">
    <property type="entry name" value="CN_HYDROLASE"/>
    <property type="match status" value="1"/>
</dbReference>
<keyword evidence="8 9" id="KW-0012">Acyltransferase</keyword>
<dbReference type="EMBL" id="JACIGI010000001">
    <property type="protein sequence ID" value="MBB4284360.1"/>
    <property type="molecule type" value="Genomic_DNA"/>
</dbReference>
<dbReference type="GO" id="GO:0016410">
    <property type="term" value="F:N-acyltransferase activity"/>
    <property type="evidence" value="ECO:0007669"/>
    <property type="project" value="UniProtKB-UniRule"/>
</dbReference>
<evidence type="ECO:0000256" key="5">
    <source>
        <dbReference type="ARBA" id="ARBA00022692"/>
    </source>
</evidence>
<dbReference type="HAMAP" id="MF_01148">
    <property type="entry name" value="Lnt"/>
    <property type="match status" value="1"/>
</dbReference>
<comment type="similarity">
    <text evidence="2 9">Belongs to the CN hydrolase family. Apolipoprotein N-acyltransferase subfamily.</text>
</comment>
<evidence type="ECO:0000256" key="6">
    <source>
        <dbReference type="ARBA" id="ARBA00022989"/>
    </source>
</evidence>
<keyword evidence="4 9" id="KW-0808">Transferase</keyword>
<feature type="transmembrane region" description="Helical" evidence="9">
    <location>
        <begin position="103"/>
        <end position="127"/>
    </location>
</feature>
<evidence type="ECO:0000256" key="2">
    <source>
        <dbReference type="ARBA" id="ARBA00010065"/>
    </source>
</evidence>
<keyword evidence="6 9" id="KW-1133">Transmembrane helix</keyword>
<feature type="transmembrane region" description="Helical" evidence="9">
    <location>
        <begin position="139"/>
        <end position="156"/>
    </location>
</feature>
<evidence type="ECO:0000313" key="12">
    <source>
        <dbReference type="Proteomes" id="UP000555728"/>
    </source>
</evidence>
<dbReference type="CDD" id="cd07571">
    <property type="entry name" value="ALP_N-acyl_transferase"/>
    <property type="match status" value="1"/>
</dbReference>
<comment type="catalytic activity">
    <reaction evidence="9">
        <text>N-terminal S-1,2-diacyl-sn-glyceryl-L-cysteinyl-[lipoprotein] + a glycerophospholipid = N-acyl-S-1,2-diacyl-sn-glyceryl-L-cysteinyl-[lipoprotein] + a 2-acyl-sn-glycero-3-phospholipid + H(+)</text>
        <dbReference type="Rhea" id="RHEA:48228"/>
        <dbReference type="Rhea" id="RHEA-COMP:14681"/>
        <dbReference type="Rhea" id="RHEA-COMP:14684"/>
        <dbReference type="ChEBI" id="CHEBI:15378"/>
        <dbReference type="ChEBI" id="CHEBI:136912"/>
        <dbReference type="ChEBI" id="CHEBI:140656"/>
        <dbReference type="ChEBI" id="CHEBI:140657"/>
        <dbReference type="ChEBI" id="CHEBI:140660"/>
        <dbReference type="EC" id="2.3.1.269"/>
    </reaction>
</comment>
<feature type="transmembrane region" description="Helical" evidence="9">
    <location>
        <begin position="213"/>
        <end position="230"/>
    </location>
</feature>
<dbReference type="AlphaFoldDB" id="A0A7W6RW81"/>
<accession>A0A7W6RW81</accession>
<dbReference type="NCBIfam" id="TIGR00546">
    <property type="entry name" value="lnt"/>
    <property type="match status" value="1"/>
</dbReference>